<name>A0A975BK26_9BACT</name>
<keyword evidence="3" id="KW-1185">Reference proteome</keyword>
<protein>
    <submittedName>
        <fullName evidence="2">Uncharacterized protein</fullName>
    </submittedName>
</protein>
<accession>A0A975BK26</accession>
<reference evidence="2" key="1">
    <citation type="journal article" date="2021" name="Microb. Physiol.">
        <title>Proteogenomic Insights into the Physiology of Marine, Sulfate-Reducing, Filamentous Desulfonema limicola and Desulfonema magnum.</title>
        <authorList>
            <person name="Schnaars V."/>
            <person name="Wohlbrand L."/>
            <person name="Scheve S."/>
            <person name="Hinrichs C."/>
            <person name="Reinhardt R."/>
            <person name="Rabus R."/>
        </authorList>
    </citation>
    <scope>NUCLEOTIDE SEQUENCE</scope>
    <source>
        <strain evidence="2">4be13</strain>
    </source>
</reference>
<evidence type="ECO:0000313" key="3">
    <source>
        <dbReference type="Proteomes" id="UP000663722"/>
    </source>
</evidence>
<organism evidence="2 3">
    <name type="scientific">Desulfonema magnum</name>
    <dbReference type="NCBI Taxonomy" id="45655"/>
    <lineage>
        <taxon>Bacteria</taxon>
        <taxon>Pseudomonadati</taxon>
        <taxon>Thermodesulfobacteriota</taxon>
        <taxon>Desulfobacteria</taxon>
        <taxon>Desulfobacterales</taxon>
        <taxon>Desulfococcaceae</taxon>
        <taxon>Desulfonema</taxon>
    </lineage>
</organism>
<evidence type="ECO:0000256" key="1">
    <source>
        <dbReference type="SAM" id="MobiDB-lite"/>
    </source>
</evidence>
<dbReference type="Proteomes" id="UP000663722">
    <property type="component" value="Chromosome"/>
</dbReference>
<feature type="compositionally biased region" description="Polar residues" evidence="1">
    <location>
        <begin position="30"/>
        <end position="40"/>
    </location>
</feature>
<dbReference type="EMBL" id="CP061800">
    <property type="protein sequence ID" value="QTA86717.1"/>
    <property type="molecule type" value="Genomic_DNA"/>
</dbReference>
<gene>
    <name evidence="2" type="ORF">dnm_027410</name>
</gene>
<evidence type="ECO:0000313" key="2">
    <source>
        <dbReference type="EMBL" id="QTA86717.1"/>
    </source>
</evidence>
<feature type="region of interest" description="Disordered" evidence="1">
    <location>
        <begin position="27"/>
        <end position="46"/>
    </location>
</feature>
<sequence>MNCSDIYHIQQHSTDRKFSEKALKEKRIQFGTSPTGQRIENFQKKP</sequence>
<dbReference type="AlphaFoldDB" id="A0A975BK26"/>
<dbReference type="KEGG" id="dmm:dnm_027410"/>
<proteinExistence type="predicted"/>